<dbReference type="AlphaFoldDB" id="A0AAU8FEL3"/>
<gene>
    <name evidence="1" type="ORF">ABV298_17190</name>
</gene>
<accession>A0AAU8FEL3</accession>
<dbReference type="PROSITE" id="PS51257">
    <property type="entry name" value="PROKAR_LIPOPROTEIN"/>
    <property type="match status" value="1"/>
</dbReference>
<name>A0AAU8FEL3_9BACT</name>
<evidence type="ECO:0000313" key="1">
    <source>
        <dbReference type="EMBL" id="XCH22089.1"/>
    </source>
</evidence>
<dbReference type="EMBL" id="CP159289">
    <property type="protein sequence ID" value="XCH22089.1"/>
    <property type="molecule type" value="Genomic_DNA"/>
</dbReference>
<reference evidence="1" key="1">
    <citation type="submission" date="2024-06" db="EMBL/GenBank/DDBJ databases">
        <title>Sequencing and assembly of the genome of Dyadobacter sp. strain 676, a symbiont of Cyamopsis tetragonoloba.</title>
        <authorList>
            <person name="Guro P."/>
            <person name="Sazanova A."/>
            <person name="Kuznetsova I."/>
            <person name="Belimov A."/>
            <person name="Safronova V."/>
        </authorList>
    </citation>
    <scope>NUCLEOTIDE SEQUENCE</scope>
    <source>
        <strain evidence="1">676</strain>
    </source>
</reference>
<dbReference type="RefSeq" id="WP_353717422.1">
    <property type="nucleotide sequence ID" value="NZ_CP159289.1"/>
</dbReference>
<proteinExistence type="predicted"/>
<organism evidence="1">
    <name type="scientific">Dyadobacter sp. 676</name>
    <dbReference type="NCBI Taxonomy" id="3088362"/>
    <lineage>
        <taxon>Bacteria</taxon>
        <taxon>Pseudomonadati</taxon>
        <taxon>Bacteroidota</taxon>
        <taxon>Cytophagia</taxon>
        <taxon>Cytophagales</taxon>
        <taxon>Spirosomataceae</taxon>
        <taxon>Dyadobacter</taxon>
    </lineage>
</organism>
<protein>
    <submittedName>
        <fullName evidence="1">Uncharacterized protein</fullName>
    </submittedName>
</protein>
<sequence length="140" mass="16601">MMQNKTKRWCLLCLVWVSCYTADSEQPERTVKEVVDRVVTRLYETLTPAQLDTISDAYILSVLSRRDQETLATRFWTFEANVPVKVSVMRHTGQKIPPFWLERNGFRKTSMLVKNEEYTYEVWQKDFDKGGDRVGDQWIR</sequence>